<dbReference type="AlphaFoldDB" id="A0AAW1N202"/>
<gene>
    <name evidence="1" type="ORF">QE152_g3970</name>
</gene>
<dbReference type="CDD" id="cd09272">
    <property type="entry name" value="RNase_HI_RT_Ty1"/>
    <property type="match status" value="1"/>
</dbReference>
<sequence>MVLRYLKGTASYNLEYVKGEGQSVVYTDAAWAGCILDRHSYTGFVIMFSGGPLGWCSRKQKTVALSATEAEYIAISEAGNDNQAAGKLTENTDYHNRTNHIEDYHNRTKHIDVKYHFIRELHEKKELIVAYCPTENMVADVLTKRLSKSKHLSCVQEMGLVC</sequence>
<keyword evidence="2" id="KW-1185">Reference proteome</keyword>
<dbReference type="PANTHER" id="PTHR11439">
    <property type="entry name" value="GAG-POL-RELATED RETROTRANSPOSON"/>
    <property type="match status" value="1"/>
</dbReference>
<proteinExistence type="predicted"/>
<evidence type="ECO:0000313" key="1">
    <source>
        <dbReference type="EMBL" id="KAK9752652.1"/>
    </source>
</evidence>
<name>A0AAW1N202_POPJA</name>
<dbReference type="PANTHER" id="PTHR11439:SF483">
    <property type="entry name" value="PEPTIDE SYNTHASE GLIP-LIKE, PUTATIVE (AFU_ORTHOLOGUE AFUA_3G12920)-RELATED"/>
    <property type="match status" value="1"/>
</dbReference>
<protein>
    <submittedName>
        <fullName evidence="1">Uncharacterized protein</fullName>
    </submittedName>
</protein>
<accession>A0AAW1N202</accession>
<evidence type="ECO:0000313" key="2">
    <source>
        <dbReference type="Proteomes" id="UP001458880"/>
    </source>
</evidence>
<dbReference type="Proteomes" id="UP001458880">
    <property type="component" value="Unassembled WGS sequence"/>
</dbReference>
<dbReference type="EMBL" id="JASPKY010000018">
    <property type="protein sequence ID" value="KAK9752652.1"/>
    <property type="molecule type" value="Genomic_DNA"/>
</dbReference>
<organism evidence="1 2">
    <name type="scientific">Popillia japonica</name>
    <name type="common">Japanese beetle</name>
    <dbReference type="NCBI Taxonomy" id="7064"/>
    <lineage>
        <taxon>Eukaryota</taxon>
        <taxon>Metazoa</taxon>
        <taxon>Ecdysozoa</taxon>
        <taxon>Arthropoda</taxon>
        <taxon>Hexapoda</taxon>
        <taxon>Insecta</taxon>
        <taxon>Pterygota</taxon>
        <taxon>Neoptera</taxon>
        <taxon>Endopterygota</taxon>
        <taxon>Coleoptera</taxon>
        <taxon>Polyphaga</taxon>
        <taxon>Scarabaeiformia</taxon>
        <taxon>Scarabaeidae</taxon>
        <taxon>Rutelinae</taxon>
        <taxon>Popillia</taxon>
    </lineage>
</organism>
<reference evidence="1 2" key="1">
    <citation type="journal article" date="2024" name="BMC Genomics">
        <title>De novo assembly and annotation of Popillia japonica's genome with initial clues to its potential as an invasive pest.</title>
        <authorList>
            <person name="Cucini C."/>
            <person name="Boschi S."/>
            <person name="Funari R."/>
            <person name="Cardaioli E."/>
            <person name="Iannotti N."/>
            <person name="Marturano G."/>
            <person name="Paoli F."/>
            <person name="Bruttini M."/>
            <person name="Carapelli A."/>
            <person name="Frati F."/>
            <person name="Nardi F."/>
        </authorList>
    </citation>
    <scope>NUCLEOTIDE SEQUENCE [LARGE SCALE GENOMIC DNA]</scope>
    <source>
        <strain evidence="1">DMR45628</strain>
    </source>
</reference>
<comment type="caution">
    <text evidence="1">The sequence shown here is derived from an EMBL/GenBank/DDBJ whole genome shotgun (WGS) entry which is preliminary data.</text>
</comment>